<accession>A0A1C3RHH0</accession>
<dbReference type="Proteomes" id="UP000231658">
    <property type="component" value="Unassembled WGS sequence"/>
</dbReference>
<dbReference type="PIRSF" id="PIRSF020565">
    <property type="entry name" value="3Ho_Ac_ACP_DH_prd"/>
    <property type="match status" value="1"/>
</dbReference>
<dbReference type="STRING" id="1867952.MTBPR1_30014"/>
<dbReference type="EMBL" id="FLYE01000023">
    <property type="protein sequence ID" value="SCA56644.1"/>
    <property type="molecule type" value="Genomic_DNA"/>
</dbReference>
<dbReference type="InterPro" id="IPR016776">
    <property type="entry name" value="ApeP-like_dehydratase"/>
</dbReference>
<dbReference type="AlphaFoldDB" id="A0A1C3RHH0"/>
<dbReference type="SUPFAM" id="SSF54637">
    <property type="entry name" value="Thioesterase/thiol ester dehydrase-isomerase"/>
    <property type="match status" value="1"/>
</dbReference>
<evidence type="ECO:0000313" key="2">
    <source>
        <dbReference type="Proteomes" id="UP000231658"/>
    </source>
</evidence>
<dbReference type="OrthoDB" id="9800188at2"/>
<reference evidence="1 2" key="1">
    <citation type="submission" date="2016-07" db="EMBL/GenBank/DDBJ databases">
        <authorList>
            <person name="Lefevre C.T."/>
        </authorList>
    </citation>
    <scope>NUCLEOTIDE SEQUENCE [LARGE SCALE GENOMIC DNA]</scope>
    <source>
        <strain evidence="1">PR1</strain>
    </source>
</reference>
<name>A0A1C3RHH0_9PROT</name>
<evidence type="ECO:0000313" key="1">
    <source>
        <dbReference type="EMBL" id="SCA56644.1"/>
    </source>
</evidence>
<organism evidence="1 2">
    <name type="scientific">Candidatus Terasakiella magnetica</name>
    <dbReference type="NCBI Taxonomy" id="1867952"/>
    <lineage>
        <taxon>Bacteria</taxon>
        <taxon>Pseudomonadati</taxon>
        <taxon>Pseudomonadota</taxon>
        <taxon>Alphaproteobacteria</taxon>
        <taxon>Rhodospirillales</taxon>
        <taxon>Terasakiellaceae</taxon>
        <taxon>Terasakiella</taxon>
    </lineage>
</organism>
<sequence>MNFAIEDLIAHGHPMILIDHVVSHSDEMIETSLTIKEDTQFMFDGKVPCYVAVEYMAQSIAAYSGIIAREKGEAVRIGFLLGTRRLELLGDGFLIGDHLNIEAKALYNDGEMASFDCVTKKGEKIVAKARLNVYQPSNDNLKMETKADG</sequence>
<dbReference type="Pfam" id="PF22817">
    <property type="entry name" value="ApeP-like"/>
    <property type="match status" value="1"/>
</dbReference>
<proteinExistence type="predicted"/>
<keyword evidence="2" id="KW-1185">Reference proteome</keyword>
<dbReference type="Gene3D" id="3.10.129.10">
    <property type="entry name" value="Hotdog Thioesterase"/>
    <property type="match status" value="1"/>
</dbReference>
<dbReference type="InterPro" id="IPR029069">
    <property type="entry name" value="HotDog_dom_sf"/>
</dbReference>
<dbReference type="RefSeq" id="WP_069188736.1">
    <property type="nucleotide sequence ID" value="NZ_FLYE01000023.1"/>
</dbReference>
<gene>
    <name evidence="1" type="ORF">MTBPR1_30014</name>
</gene>
<protein>
    <submittedName>
        <fullName evidence="1">3-hydroxylacyl-ACP dehydratase</fullName>
    </submittedName>
</protein>